<sequence>MPCLTAGYGGDMGFEIERRAVFAEDVIAEGCFDYGGEHAQARPGDHIALTFIIDAGKKRMEGTGLESLDLLLKSLLAVPDWPQAMVPSKERRTSIVDGLTVAVAAAVCCVGASRPFGLCRSAADADWGTLLSVTNTNSQPTVIITQLKVVAYNESRQLSK</sequence>
<evidence type="ECO:0000313" key="2">
    <source>
        <dbReference type="Proteomes" id="UP000054565"/>
    </source>
</evidence>
<dbReference type="AlphaFoldDB" id="A0A0J6YI94"/>
<accession>A0A0J6YI94</accession>
<organism evidence="1 2">
    <name type="scientific">Coccidioides immitis RMSCC 2394</name>
    <dbReference type="NCBI Taxonomy" id="404692"/>
    <lineage>
        <taxon>Eukaryota</taxon>
        <taxon>Fungi</taxon>
        <taxon>Dikarya</taxon>
        <taxon>Ascomycota</taxon>
        <taxon>Pezizomycotina</taxon>
        <taxon>Eurotiomycetes</taxon>
        <taxon>Eurotiomycetidae</taxon>
        <taxon>Onygenales</taxon>
        <taxon>Onygenaceae</taxon>
        <taxon>Coccidioides</taxon>
    </lineage>
</organism>
<proteinExistence type="predicted"/>
<dbReference type="EMBL" id="DS028097">
    <property type="protein sequence ID" value="KMP07340.1"/>
    <property type="molecule type" value="Genomic_DNA"/>
</dbReference>
<protein>
    <submittedName>
        <fullName evidence="1">Uncharacterized protein</fullName>
    </submittedName>
</protein>
<reference evidence="2" key="1">
    <citation type="journal article" date="2010" name="Genome Res.">
        <title>Population genomic sequencing of Coccidioides fungi reveals recent hybridization and transposon control.</title>
        <authorList>
            <person name="Neafsey D.E."/>
            <person name="Barker B.M."/>
            <person name="Sharpton T.J."/>
            <person name="Stajich J.E."/>
            <person name="Park D.J."/>
            <person name="Whiston E."/>
            <person name="Hung C.-Y."/>
            <person name="McMahan C."/>
            <person name="White J."/>
            <person name="Sykes S."/>
            <person name="Heiman D."/>
            <person name="Young S."/>
            <person name="Zeng Q."/>
            <person name="Abouelleil A."/>
            <person name="Aftuck L."/>
            <person name="Bessette D."/>
            <person name="Brown A."/>
            <person name="FitzGerald M."/>
            <person name="Lui A."/>
            <person name="Macdonald J.P."/>
            <person name="Priest M."/>
            <person name="Orbach M.J."/>
            <person name="Galgiani J.N."/>
            <person name="Kirkland T.N."/>
            <person name="Cole G.T."/>
            <person name="Birren B.W."/>
            <person name="Henn M.R."/>
            <person name="Taylor J.W."/>
            <person name="Rounsley S.D."/>
        </authorList>
    </citation>
    <scope>NUCLEOTIDE SEQUENCE [LARGE SCALE GENOMIC DNA]</scope>
    <source>
        <strain evidence="2">RMSCC 2394</strain>
    </source>
</reference>
<dbReference type="Proteomes" id="UP000054565">
    <property type="component" value="Unassembled WGS sequence"/>
</dbReference>
<evidence type="ECO:0000313" key="1">
    <source>
        <dbReference type="EMBL" id="KMP07340.1"/>
    </source>
</evidence>
<gene>
    <name evidence="1" type="ORF">CIRG_07020</name>
</gene>
<name>A0A0J6YI94_COCIT</name>